<evidence type="ECO:0000313" key="2">
    <source>
        <dbReference type="Proteomes" id="UP000075288"/>
    </source>
</evidence>
<gene>
    <name evidence="1" type="ORF">B4098_2220</name>
</gene>
<comment type="caution">
    <text evidence="1">The sequence shown here is derived from an EMBL/GenBank/DDBJ whole genome shotgun (WGS) entry which is preliminary data.</text>
</comment>
<dbReference type="EMBL" id="LQYG01000051">
    <property type="protein sequence ID" value="KYC62338.1"/>
    <property type="molecule type" value="Genomic_DNA"/>
</dbReference>
<organism evidence="1 2">
    <name type="scientific">Heyndrickxia coagulans</name>
    <name type="common">Weizmannia coagulans</name>
    <dbReference type="NCBI Taxonomy" id="1398"/>
    <lineage>
        <taxon>Bacteria</taxon>
        <taxon>Bacillati</taxon>
        <taxon>Bacillota</taxon>
        <taxon>Bacilli</taxon>
        <taxon>Bacillales</taxon>
        <taxon>Bacillaceae</taxon>
        <taxon>Heyndrickxia</taxon>
    </lineage>
</organism>
<sequence>MFLKGATVRFQGLLSSFPAGENRAHVSVRPKACIGILPPVFLAGMGKLLSKWGAKWMIKKLPDGGKENMP</sequence>
<evidence type="ECO:0000313" key="1">
    <source>
        <dbReference type="EMBL" id="KYC62338.1"/>
    </source>
</evidence>
<protein>
    <submittedName>
        <fullName evidence="1">Uncharacterized protein</fullName>
    </submittedName>
</protein>
<name>A0A150JZ61_HEYCO</name>
<reference evidence="1 2" key="1">
    <citation type="submission" date="2016-01" db="EMBL/GenBank/DDBJ databases">
        <title>Genome Sequences of Twelve Sporeforming Bacillus Species Isolated from Foods.</title>
        <authorList>
            <person name="Berendsen E.M."/>
            <person name="Wells-Bennik M.H."/>
            <person name="Krawcyk A.O."/>
            <person name="De Jong A."/>
            <person name="Holsappel S."/>
            <person name="Eijlander R.T."/>
            <person name="Kuipers O.P."/>
        </authorList>
    </citation>
    <scope>NUCLEOTIDE SEQUENCE [LARGE SCALE GENOMIC DNA]</scope>
    <source>
        <strain evidence="1 2">B4098</strain>
    </source>
</reference>
<proteinExistence type="predicted"/>
<dbReference type="PATRIC" id="fig|1398.26.peg.3153"/>
<accession>A0A150JZ61</accession>
<dbReference type="AlphaFoldDB" id="A0A150JZ61"/>
<dbReference type="Proteomes" id="UP000075288">
    <property type="component" value="Unassembled WGS sequence"/>
</dbReference>